<comment type="similarity">
    <text evidence="1 4 5">Belongs to the GrpE family.</text>
</comment>
<evidence type="ECO:0000256" key="3">
    <source>
        <dbReference type="ARBA" id="ARBA00023186"/>
    </source>
</evidence>
<comment type="subunit">
    <text evidence="4">Homodimer.</text>
</comment>
<feature type="compositionally biased region" description="Low complexity" evidence="7">
    <location>
        <begin position="17"/>
        <end position="30"/>
    </location>
</feature>
<accession>A0A5R9J3G8</accession>
<dbReference type="Gene3D" id="2.30.22.10">
    <property type="entry name" value="Head domain of nucleotide exchange factor GrpE"/>
    <property type="match status" value="1"/>
</dbReference>
<comment type="caution">
    <text evidence="8">The sequence shown here is derived from an EMBL/GenBank/DDBJ whole genome shotgun (WGS) entry which is preliminary data.</text>
</comment>
<evidence type="ECO:0000256" key="4">
    <source>
        <dbReference type="HAMAP-Rule" id="MF_01151"/>
    </source>
</evidence>
<dbReference type="SUPFAM" id="SSF51064">
    <property type="entry name" value="Head domain of nucleotide exchange factor GrpE"/>
    <property type="match status" value="1"/>
</dbReference>
<dbReference type="InterPro" id="IPR009012">
    <property type="entry name" value="GrpE_head"/>
</dbReference>
<dbReference type="GO" id="GO:0051082">
    <property type="term" value="F:unfolded protein binding"/>
    <property type="evidence" value="ECO:0007669"/>
    <property type="project" value="TreeGrafter"/>
</dbReference>
<dbReference type="InterPro" id="IPR000740">
    <property type="entry name" value="GrpE"/>
</dbReference>
<dbReference type="EMBL" id="VCDI01000006">
    <property type="protein sequence ID" value="TLU71519.1"/>
    <property type="molecule type" value="Genomic_DNA"/>
</dbReference>
<evidence type="ECO:0000256" key="5">
    <source>
        <dbReference type="RuleBase" id="RU004478"/>
    </source>
</evidence>
<keyword evidence="4" id="KW-0963">Cytoplasm</keyword>
<name>A0A5R9J3G8_9PROT</name>
<feature type="region of interest" description="Disordered" evidence="7">
    <location>
        <begin position="1"/>
        <end position="44"/>
    </location>
</feature>
<keyword evidence="6" id="KW-0175">Coiled coil</keyword>
<dbReference type="InterPro" id="IPR013805">
    <property type="entry name" value="GrpE_CC"/>
</dbReference>
<dbReference type="GO" id="GO:0042803">
    <property type="term" value="F:protein homodimerization activity"/>
    <property type="evidence" value="ECO:0007669"/>
    <property type="project" value="InterPro"/>
</dbReference>
<dbReference type="PANTHER" id="PTHR21237">
    <property type="entry name" value="GRPE PROTEIN"/>
    <property type="match status" value="1"/>
</dbReference>
<dbReference type="RefSeq" id="WP_138327157.1">
    <property type="nucleotide sequence ID" value="NZ_VCDI01000006.1"/>
</dbReference>
<gene>
    <name evidence="4" type="primary">grpE</name>
    <name evidence="8" type="ORF">FE263_16680</name>
</gene>
<comment type="subcellular location">
    <subcellularLocation>
        <location evidence="4">Cytoplasm</location>
    </subcellularLocation>
</comment>
<dbReference type="AlphaFoldDB" id="A0A5R9J3G8"/>
<evidence type="ECO:0000256" key="1">
    <source>
        <dbReference type="ARBA" id="ARBA00009054"/>
    </source>
</evidence>
<dbReference type="Proteomes" id="UP000305654">
    <property type="component" value="Unassembled WGS sequence"/>
</dbReference>
<evidence type="ECO:0000256" key="6">
    <source>
        <dbReference type="SAM" id="Coils"/>
    </source>
</evidence>
<feature type="compositionally biased region" description="Basic and acidic residues" evidence="7">
    <location>
        <begin position="207"/>
        <end position="217"/>
    </location>
</feature>
<dbReference type="SUPFAM" id="SSF58014">
    <property type="entry name" value="Coiled-coil domain of nucleotide exchange factor GrpE"/>
    <property type="match status" value="1"/>
</dbReference>
<sequence>MSAHAPDQPTTDTGAHQAAFDDAAPQTAAPGDEHEGGAAAEGSETVMQAATTRIHELEARLEEMRDKWVRSEAEIQNVRTRSRREVDDARQYAVQKFARDVVEVAENLRRGLASLPPASDSDLPLAGKLREGFESVERSFLGILERNGITGTDPTGALFDANLHQAMAEQPSADHPPGTVMQAWTSAWTLNGRLLKPAMVVVAKAPDGGDHGARPHAEATGAESLDKTV</sequence>
<dbReference type="HAMAP" id="MF_01151">
    <property type="entry name" value="GrpE"/>
    <property type="match status" value="1"/>
</dbReference>
<keyword evidence="9" id="KW-1185">Reference proteome</keyword>
<dbReference type="CDD" id="cd00446">
    <property type="entry name" value="GrpE"/>
    <property type="match status" value="1"/>
</dbReference>
<dbReference type="OrthoDB" id="9789811at2"/>
<dbReference type="PRINTS" id="PR00773">
    <property type="entry name" value="GRPEPROTEIN"/>
</dbReference>
<evidence type="ECO:0000256" key="7">
    <source>
        <dbReference type="SAM" id="MobiDB-lite"/>
    </source>
</evidence>
<dbReference type="GO" id="GO:0051087">
    <property type="term" value="F:protein-folding chaperone binding"/>
    <property type="evidence" value="ECO:0007669"/>
    <property type="project" value="InterPro"/>
</dbReference>
<evidence type="ECO:0000313" key="9">
    <source>
        <dbReference type="Proteomes" id="UP000305654"/>
    </source>
</evidence>
<organism evidence="8 9">
    <name type="scientific">Lichenicoccus roseus</name>
    <dbReference type="NCBI Taxonomy" id="2683649"/>
    <lineage>
        <taxon>Bacteria</taxon>
        <taxon>Pseudomonadati</taxon>
        <taxon>Pseudomonadota</taxon>
        <taxon>Alphaproteobacteria</taxon>
        <taxon>Acetobacterales</taxon>
        <taxon>Acetobacteraceae</taxon>
        <taxon>Lichenicoccus</taxon>
    </lineage>
</organism>
<dbReference type="PANTHER" id="PTHR21237:SF23">
    <property type="entry name" value="GRPE PROTEIN HOMOLOG, MITOCHONDRIAL"/>
    <property type="match status" value="1"/>
</dbReference>
<evidence type="ECO:0000313" key="8">
    <source>
        <dbReference type="EMBL" id="TLU71519.1"/>
    </source>
</evidence>
<dbReference type="Pfam" id="PF01025">
    <property type="entry name" value="GrpE"/>
    <property type="match status" value="1"/>
</dbReference>
<keyword evidence="2 4" id="KW-0346">Stress response</keyword>
<feature type="coiled-coil region" evidence="6">
    <location>
        <begin position="47"/>
        <end position="74"/>
    </location>
</feature>
<keyword evidence="3 4" id="KW-0143">Chaperone</keyword>
<dbReference type="GO" id="GO:0005737">
    <property type="term" value="C:cytoplasm"/>
    <property type="evidence" value="ECO:0007669"/>
    <property type="project" value="UniProtKB-SubCell"/>
</dbReference>
<dbReference type="GO" id="GO:0000774">
    <property type="term" value="F:adenyl-nucleotide exchange factor activity"/>
    <property type="evidence" value="ECO:0007669"/>
    <property type="project" value="InterPro"/>
</dbReference>
<proteinExistence type="inferred from homology"/>
<evidence type="ECO:0000256" key="2">
    <source>
        <dbReference type="ARBA" id="ARBA00023016"/>
    </source>
</evidence>
<protein>
    <recommendedName>
        <fullName evidence="4">Protein GrpE</fullName>
    </recommendedName>
    <alternativeName>
        <fullName evidence="4">HSP-70 cofactor</fullName>
    </alternativeName>
</protein>
<dbReference type="GO" id="GO:0006457">
    <property type="term" value="P:protein folding"/>
    <property type="evidence" value="ECO:0007669"/>
    <property type="project" value="InterPro"/>
</dbReference>
<dbReference type="Gene3D" id="3.90.20.20">
    <property type="match status" value="1"/>
</dbReference>
<feature type="region of interest" description="Disordered" evidence="7">
    <location>
        <begin position="206"/>
        <end position="229"/>
    </location>
</feature>
<reference evidence="8 9" key="1">
    <citation type="submission" date="2019-05" db="EMBL/GenBank/DDBJ databases">
        <authorList>
            <person name="Pankratov T."/>
            <person name="Grouzdev D."/>
        </authorList>
    </citation>
    <scope>NUCLEOTIDE SEQUENCE [LARGE SCALE GENOMIC DNA]</scope>
    <source>
        <strain evidence="8 9">KEBCLARHB70R</strain>
    </source>
</reference>
<comment type="function">
    <text evidence="4">Participates actively in the response to hyperosmotic and heat shock by preventing the aggregation of stress-denatured proteins, in association with DnaK and GrpE. It is the nucleotide exchange factor for DnaK and may function as a thermosensor. Unfolded proteins bind initially to DnaJ; upon interaction with the DnaJ-bound protein, DnaK hydrolyzes its bound ATP, resulting in the formation of a stable complex. GrpE releases ADP from DnaK; ATP binding to DnaK triggers the release of the substrate protein, thus completing the reaction cycle. Several rounds of ATP-dependent interactions between DnaJ, DnaK and GrpE are required for fully efficient folding.</text>
</comment>